<dbReference type="OrthoDB" id="10640946at2759"/>
<protein>
    <submittedName>
        <fullName evidence="2">Uncharacterized protein</fullName>
    </submittedName>
</protein>
<dbReference type="SUPFAM" id="SSF88688">
    <property type="entry name" value="Families 57/38 glycoside transferase middle domain"/>
    <property type="match status" value="1"/>
</dbReference>
<feature type="region of interest" description="Disordered" evidence="1">
    <location>
        <begin position="41"/>
        <end position="88"/>
    </location>
</feature>
<keyword evidence="3" id="KW-1185">Reference proteome</keyword>
<name>A0A4D9DBP0_9STRA</name>
<gene>
    <name evidence="2" type="ORF">NSK_000816</name>
</gene>
<evidence type="ECO:0000256" key="1">
    <source>
        <dbReference type="SAM" id="MobiDB-lite"/>
    </source>
</evidence>
<comment type="caution">
    <text evidence="2">The sequence shown here is derived from an EMBL/GenBank/DDBJ whole genome shotgun (WGS) entry which is preliminary data.</text>
</comment>
<proteinExistence type="predicted"/>
<accession>A0A4D9DBP0</accession>
<organism evidence="2 3">
    <name type="scientific">Nannochloropsis salina CCMP1776</name>
    <dbReference type="NCBI Taxonomy" id="1027361"/>
    <lineage>
        <taxon>Eukaryota</taxon>
        <taxon>Sar</taxon>
        <taxon>Stramenopiles</taxon>
        <taxon>Ochrophyta</taxon>
        <taxon>Eustigmatophyceae</taxon>
        <taxon>Eustigmatales</taxon>
        <taxon>Monodopsidaceae</taxon>
        <taxon>Microchloropsis</taxon>
        <taxon>Microchloropsis salina</taxon>
    </lineage>
</organism>
<reference evidence="2 3" key="1">
    <citation type="submission" date="2019-01" db="EMBL/GenBank/DDBJ databases">
        <title>Nuclear Genome Assembly of the Microalgal Biofuel strain Nannochloropsis salina CCMP1776.</title>
        <authorList>
            <person name="Hovde B."/>
        </authorList>
    </citation>
    <scope>NUCLEOTIDE SEQUENCE [LARGE SCALE GENOMIC DNA]</scope>
    <source>
        <strain evidence="2 3">CCMP1776</strain>
    </source>
</reference>
<evidence type="ECO:0000313" key="2">
    <source>
        <dbReference type="EMBL" id="TFJ87463.1"/>
    </source>
</evidence>
<dbReference type="EMBL" id="SDOX01000005">
    <property type="protein sequence ID" value="TFJ87463.1"/>
    <property type="molecule type" value="Genomic_DNA"/>
</dbReference>
<feature type="compositionally biased region" description="Basic and acidic residues" evidence="1">
    <location>
        <begin position="41"/>
        <end position="51"/>
    </location>
</feature>
<dbReference type="Proteomes" id="UP000355283">
    <property type="component" value="Unassembled WGS sequence"/>
</dbReference>
<dbReference type="AlphaFoldDB" id="A0A4D9DBP0"/>
<sequence>MNYINDATVGESARPLFNGRRPILRYATASEYFERLQELREGGREGGKEGAVEEGFPTIRGSPFLPLVTNREDNSEDGPGGRNAWSGFYSGYPEVKARGREVEAIMRAAEMVSALLPPSISGAWQKDLESAR</sequence>
<dbReference type="InterPro" id="IPR028995">
    <property type="entry name" value="Glyco_hydro_57/38_cen_sf"/>
</dbReference>
<evidence type="ECO:0000313" key="3">
    <source>
        <dbReference type="Proteomes" id="UP000355283"/>
    </source>
</evidence>